<keyword evidence="1" id="KW-0732">Signal</keyword>
<evidence type="ECO:0000259" key="2">
    <source>
        <dbReference type="Pfam" id="PF03724"/>
    </source>
</evidence>
<dbReference type="PANTHER" id="PTHR35535">
    <property type="entry name" value="HEAT SHOCK PROTEIN HSLJ"/>
    <property type="match status" value="1"/>
</dbReference>
<dbReference type="InterPro" id="IPR038670">
    <property type="entry name" value="HslJ-like_sf"/>
</dbReference>
<dbReference type="GeneID" id="95551129"/>
<feature type="domain" description="DUF306" evidence="2">
    <location>
        <begin position="56"/>
        <end position="175"/>
    </location>
</feature>
<evidence type="ECO:0000313" key="3">
    <source>
        <dbReference type="EMBL" id="SMF74400.1"/>
    </source>
</evidence>
<name>A0A1X7GUD7_TRICW</name>
<dbReference type="InterPro" id="IPR053147">
    <property type="entry name" value="Hsp_HslJ-like"/>
</dbReference>
<accession>A0A1X7GUD7</accession>
<evidence type="ECO:0000313" key="4">
    <source>
        <dbReference type="Proteomes" id="UP000192911"/>
    </source>
</evidence>
<feature type="chain" id="PRO_5013321786" evidence="1">
    <location>
        <begin position="35"/>
        <end position="179"/>
    </location>
</feature>
<dbReference type="InterPro" id="IPR005184">
    <property type="entry name" value="DUF306_Meta_HslJ"/>
</dbReference>
<dbReference type="RefSeq" id="WP_085230065.1">
    <property type="nucleotide sequence ID" value="NZ_BSQD01000016.1"/>
</dbReference>
<reference evidence="4" key="1">
    <citation type="submission" date="2017-04" db="EMBL/GenBank/DDBJ databases">
        <authorList>
            <person name="Varghese N."/>
            <person name="Submissions S."/>
        </authorList>
    </citation>
    <scope>NUCLEOTIDE SEQUENCE [LARGE SCALE GENOMIC DNA]</scope>
    <source>
        <strain evidence="4">Ballard 720</strain>
    </source>
</reference>
<dbReference type="STRING" id="28094.SAMN06295900_11832"/>
<dbReference type="OrthoDB" id="423130at2"/>
<proteinExistence type="predicted"/>
<dbReference type="Proteomes" id="UP000192911">
    <property type="component" value="Unassembled WGS sequence"/>
</dbReference>
<protein>
    <submittedName>
        <fullName evidence="3">META domain-containing protein</fullName>
    </submittedName>
</protein>
<keyword evidence="4" id="KW-1185">Reference proteome</keyword>
<sequence>MPSQYIAPRRAARRARASLVAGVLAVAALVAACAMPTHPDSSAPASDPFNPAATQLIDDTRWTLASWQTADGRPREIAQGGNESRPTLILSTATGQRKASGFSGCNRFAGSYSLKGGTLTFESLVATRMACADPARGELERAYLAALAHIARTGVQWSTPRTLRIVTEDGATLTFVADR</sequence>
<dbReference type="PANTHER" id="PTHR35535:SF2">
    <property type="entry name" value="DUF306 DOMAIN-CONTAINING PROTEIN"/>
    <property type="match status" value="1"/>
</dbReference>
<dbReference type="AlphaFoldDB" id="A0A1X7GUD7"/>
<gene>
    <name evidence="3" type="ORF">SAMN06295900_11832</name>
</gene>
<evidence type="ECO:0000256" key="1">
    <source>
        <dbReference type="SAM" id="SignalP"/>
    </source>
</evidence>
<feature type="signal peptide" evidence="1">
    <location>
        <begin position="1"/>
        <end position="34"/>
    </location>
</feature>
<dbReference type="EMBL" id="FXAH01000018">
    <property type="protein sequence ID" value="SMF74400.1"/>
    <property type="molecule type" value="Genomic_DNA"/>
</dbReference>
<organism evidence="3 4">
    <name type="scientific">Trinickia caryophylli</name>
    <name type="common">Paraburkholderia caryophylli</name>
    <dbReference type="NCBI Taxonomy" id="28094"/>
    <lineage>
        <taxon>Bacteria</taxon>
        <taxon>Pseudomonadati</taxon>
        <taxon>Pseudomonadota</taxon>
        <taxon>Betaproteobacteria</taxon>
        <taxon>Burkholderiales</taxon>
        <taxon>Burkholderiaceae</taxon>
        <taxon>Trinickia</taxon>
    </lineage>
</organism>
<dbReference type="Pfam" id="PF03724">
    <property type="entry name" value="META"/>
    <property type="match status" value="1"/>
</dbReference>
<dbReference type="Gene3D" id="2.40.128.270">
    <property type="match status" value="1"/>
</dbReference>